<evidence type="ECO:0000256" key="1">
    <source>
        <dbReference type="SAM" id="SignalP"/>
    </source>
</evidence>
<feature type="signal peptide" evidence="1">
    <location>
        <begin position="1"/>
        <end position="25"/>
    </location>
</feature>
<organism evidence="2 3">
    <name type="scientific">Brassica cretica</name>
    <name type="common">Mustard</name>
    <dbReference type="NCBI Taxonomy" id="69181"/>
    <lineage>
        <taxon>Eukaryota</taxon>
        <taxon>Viridiplantae</taxon>
        <taxon>Streptophyta</taxon>
        <taxon>Embryophyta</taxon>
        <taxon>Tracheophyta</taxon>
        <taxon>Spermatophyta</taxon>
        <taxon>Magnoliopsida</taxon>
        <taxon>eudicotyledons</taxon>
        <taxon>Gunneridae</taxon>
        <taxon>Pentapetalae</taxon>
        <taxon>rosids</taxon>
        <taxon>malvids</taxon>
        <taxon>Brassicales</taxon>
        <taxon>Brassicaceae</taxon>
        <taxon>Brassiceae</taxon>
        <taxon>Brassica</taxon>
    </lineage>
</organism>
<evidence type="ECO:0000313" key="2">
    <source>
        <dbReference type="EMBL" id="KAF3502074.1"/>
    </source>
</evidence>
<evidence type="ECO:0000313" key="3">
    <source>
        <dbReference type="Proteomes" id="UP000712600"/>
    </source>
</evidence>
<protein>
    <recommendedName>
        <fullName evidence="4">AP2/ERF domain-containing protein</fullName>
    </recommendedName>
</protein>
<dbReference type="InterPro" id="IPR018800">
    <property type="entry name" value="PRCC"/>
</dbReference>
<evidence type="ECO:0008006" key="4">
    <source>
        <dbReference type="Google" id="ProtNLM"/>
    </source>
</evidence>
<dbReference type="PANTHER" id="PTHR13621">
    <property type="entry name" value="PROLINE-RICH PROTEIN PRCC"/>
    <property type="match status" value="1"/>
</dbReference>
<dbReference type="Pfam" id="PF10253">
    <property type="entry name" value="PRCC"/>
    <property type="match status" value="1"/>
</dbReference>
<comment type="caution">
    <text evidence="2">The sequence shown here is derived from an EMBL/GenBank/DDBJ whole genome shotgun (WGS) entry which is preliminary data.</text>
</comment>
<dbReference type="Proteomes" id="UP000712600">
    <property type="component" value="Unassembled WGS sequence"/>
</dbReference>
<keyword evidence="1" id="KW-0732">Signal</keyword>
<dbReference type="AlphaFoldDB" id="A0A8S9NAL5"/>
<name>A0A8S9NAL5_BRACR</name>
<sequence length="262" mass="29970">MATKQAILKRLLFLKILATVWVVESDFSSRRSVNSLRLATMPCIPTIPTENRDEVGSYPNWKSVFSMADNIRRALQDVNLGCDDTPFVLPSEVPESSSSKVKVSKLHKRKHQITALFMDMKHKETELVERRSKGLLTKADTQAKYGWIFNILKFGKWYKTHVRFNKKRFLTTCLVSRVSDPEEAYAFDVAKACVHKDFHLCNLLRQFGPVFRVLASERGLSCSGKRPFSFRSLMRVQKIENTGYKSVIKEDKSGTGKDNKPS</sequence>
<dbReference type="GO" id="GO:0005634">
    <property type="term" value="C:nucleus"/>
    <property type="evidence" value="ECO:0007669"/>
    <property type="project" value="TreeGrafter"/>
</dbReference>
<reference evidence="2" key="1">
    <citation type="submission" date="2019-12" db="EMBL/GenBank/DDBJ databases">
        <title>Genome sequencing and annotation of Brassica cretica.</title>
        <authorList>
            <person name="Studholme D.J."/>
            <person name="Sarris P."/>
        </authorList>
    </citation>
    <scope>NUCLEOTIDE SEQUENCE</scope>
    <source>
        <strain evidence="2">PFS-109/04</strain>
        <tissue evidence="2">Leaf</tissue>
    </source>
</reference>
<feature type="chain" id="PRO_5035910276" description="AP2/ERF domain-containing protein" evidence="1">
    <location>
        <begin position="26"/>
        <end position="262"/>
    </location>
</feature>
<dbReference type="EMBL" id="QGKX02001621">
    <property type="protein sequence ID" value="KAF3502074.1"/>
    <property type="molecule type" value="Genomic_DNA"/>
</dbReference>
<dbReference type="PANTHER" id="PTHR13621:SF2">
    <property type="entry name" value="PROLINE-RICH PROTEIN PRCC"/>
    <property type="match status" value="1"/>
</dbReference>
<gene>
    <name evidence="2" type="ORF">F2Q69_00040595</name>
</gene>
<proteinExistence type="predicted"/>
<accession>A0A8S9NAL5</accession>